<evidence type="ECO:0000256" key="1">
    <source>
        <dbReference type="SAM" id="Phobius"/>
    </source>
</evidence>
<feature type="transmembrane region" description="Helical" evidence="1">
    <location>
        <begin position="12"/>
        <end position="35"/>
    </location>
</feature>
<reference evidence="2 3" key="1">
    <citation type="submission" date="2019-02" db="EMBL/GenBank/DDBJ databases">
        <title>Deep-cultivation of Planctomycetes and their phenomic and genomic characterization uncovers novel biology.</title>
        <authorList>
            <person name="Wiegand S."/>
            <person name="Jogler M."/>
            <person name="Boedeker C."/>
            <person name="Pinto D."/>
            <person name="Vollmers J."/>
            <person name="Rivas-Marin E."/>
            <person name="Kohn T."/>
            <person name="Peeters S.H."/>
            <person name="Heuer A."/>
            <person name="Rast P."/>
            <person name="Oberbeckmann S."/>
            <person name="Bunk B."/>
            <person name="Jeske O."/>
            <person name="Meyerdierks A."/>
            <person name="Storesund J.E."/>
            <person name="Kallscheuer N."/>
            <person name="Luecker S."/>
            <person name="Lage O.M."/>
            <person name="Pohl T."/>
            <person name="Merkel B.J."/>
            <person name="Hornburger P."/>
            <person name="Mueller R.-W."/>
            <person name="Bruemmer F."/>
            <person name="Labrenz M."/>
            <person name="Spormann A.M."/>
            <person name="Op Den Camp H."/>
            <person name="Overmann J."/>
            <person name="Amann R."/>
            <person name="Jetten M.S.M."/>
            <person name="Mascher T."/>
            <person name="Medema M.H."/>
            <person name="Devos D.P."/>
            <person name="Kaster A.-K."/>
            <person name="Ovreas L."/>
            <person name="Rohde M."/>
            <person name="Galperin M.Y."/>
            <person name="Jogler C."/>
        </authorList>
    </citation>
    <scope>NUCLEOTIDE SEQUENCE [LARGE SCALE GENOMIC DNA]</scope>
    <source>
        <strain evidence="2 3">Pan54</strain>
    </source>
</reference>
<accession>A0A5C5XM22</accession>
<dbReference type="OrthoDB" id="278295at2"/>
<sequence length="102" mass="10794">MNIAHALYHDEAGFIVSAELVLIATICVVGLVVGLSEVAWGVNEELEDVGSAFGSVNQSFAYRGAAGCKGAVAGSYFGDEYDYCDSQWNLACDSQPTAESYK</sequence>
<name>A0A5C5XM22_9PLAN</name>
<dbReference type="EMBL" id="SJPG01000001">
    <property type="protein sequence ID" value="TWT64197.1"/>
    <property type="molecule type" value="Genomic_DNA"/>
</dbReference>
<keyword evidence="1" id="KW-1133">Transmembrane helix</keyword>
<comment type="caution">
    <text evidence="2">The sequence shown here is derived from an EMBL/GenBank/DDBJ whole genome shotgun (WGS) entry which is preliminary data.</text>
</comment>
<protein>
    <recommendedName>
        <fullName evidence="4">Branched-chain amino acid aminotransferase</fullName>
    </recommendedName>
</protein>
<dbReference type="Proteomes" id="UP000316095">
    <property type="component" value="Unassembled WGS sequence"/>
</dbReference>
<gene>
    <name evidence="2" type="ORF">Pan54_49580</name>
</gene>
<evidence type="ECO:0008006" key="4">
    <source>
        <dbReference type="Google" id="ProtNLM"/>
    </source>
</evidence>
<keyword evidence="1" id="KW-0812">Transmembrane</keyword>
<proteinExistence type="predicted"/>
<dbReference type="RefSeq" id="WP_146505931.1">
    <property type="nucleotide sequence ID" value="NZ_SJPG01000001.1"/>
</dbReference>
<dbReference type="AlphaFoldDB" id="A0A5C5XM22"/>
<organism evidence="2 3">
    <name type="scientific">Rubinisphaera italica</name>
    <dbReference type="NCBI Taxonomy" id="2527969"/>
    <lineage>
        <taxon>Bacteria</taxon>
        <taxon>Pseudomonadati</taxon>
        <taxon>Planctomycetota</taxon>
        <taxon>Planctomycetia</taxon>
        <taxon>Planctomycetales</taxon>
        <taxon>Planctomycetaceae</taxon>
        <taxon>Rubinisphaera</taxon>
    </lineage>
</organism>
<keyword evidence="3" id="KW-1185">Reference proteome</keyword>
<evidence type="ECO:0000313" key="3">
    <source>
        <dbReference type="Proteomes" id="UP000316095"/>
    </source>
</evidence>
<keyword evidence="1" id="KW-0472">Membrane</keyword>
<evidence type="ECO:0000313" key="2">
    <source>
        <dbReference type="EMBL" id="TWT64197.1"/>
    </source>
</evidence>